<gene>
    <name evidence="2" type="ORF">EJB05_02333</name>
</gene>
<feature type="region of interest" description="Disordered" evidence="1">
    <location>
        <begin position="124"/>
        <end position="165"/>
    </location>
</feature>
<evidence type="ECO:0000256" key="1">
    <source>
        <dbReference type="SAM" id="MobiDB-lite"/>
    </source>
</evidence>
<dbReference type="AlphaFoldDB" id="A0A5J9WST6"/>
<name>A0A5J9WST6_9POAL</name>
<accession>A0A5J9WST6</accession>
<dbReference type="PANTHER" id="PTHR47880:SF1">
    <property type="entry name" value="OS05G0353300 PROTEIN"/>
    <property type="match status" value="1"/>
</dbReference>
<organism evidence="2 3">
    <name type="scientific">Eragrostis curvula</name>
    <name type="common">weeping love grass</name>
    <dbReference type="NCBI Taxonomy" id="38414"/>
    <lineage>
        <taxon>Eukaryota</taxon>
        <taxon>Viridiplantae</taxon>
        <taxon>Streptophyta</taxon>
        <taxon>Embryophyta</taxon>
        <taxon>Tracheophyta</taxon>
        <taxon>Spermatophyta</taxon>
        <taxon>Magnoliopsida</taxon>
        <taxon>Liliopsida</taxon>
        <taxon>Poales</taxon>
        <taxon>Poaceae</taxon>
        <taxon>PACMAD clade</taxon>
        <taxon>Chloridoideae</taxon>
        <taxon>Eragrostideae</taxon>
        <taxon>Eragrostidinae</taxon>
        <taxon>Eragrostis</taxon>
    </lineage>
</organism>
<proteinExistence type="predicted"/>
<comment type="caution">
    <text evidence="2">The sequence shown here is derived from an EMBL/GenBank/DDBJ whole genome shotgun (WGS) entry which is preliminary data.</text>
</comment>
<dbReference type="OrthoDB" id="1722278at2759"/>
<dbReference type="Proteomes" id="UP000324897">
    <property type="component" value="Chromosome 6"/>
</dbReference>
<dbReference type="Gramene" id="TVU50935">
    <property type="protein sequence ID" value="TVU50935"/>
    <property type="gene ID" value="EJB05_02333"/>
</dbReference>
<protein>
    <submittedName>
        <fullName evidence="2">Uncharacterized protein</fullName>
    </submittedName>
</protein>
<evidence type="ECO:0000313" key="3">
    <source>
        <dbReference type="Proteomes" id="UP000324897"/>
    </source>
</evidence>
<feature type="non-terminal residue" evidence="2">
    <location>
        <position position="1"/>
    </location>
</feature>
<feature type="region of interest" description="Disordered" evidence="1">
    <location>
        <begin position="57"/>
        <end position="77"/>
    </location>
</feature>
<sequence length="165" mass="18277">MEHLESEPASAADSAAPLAALSPQELQLHFYFVQERRDAYCVLEVFDWLRRANRVDGESDHAWSSWPPSPADGRETLPGTALEQQAGIGYDDMLENLGFSLQPNCTQDPCQLYGDRQGGRCNGQFGEAPFNRPFTQNHRRAQASCAEDATDPDPGTPPSSPFHRN</sequence>
<evidence type="ECO:0000313" key="2">
    <source>
        <dbReference type="EMBL" id="TVU50935.1"/>
    </source>
</evidence>
<reference evidence="2 3" key="1">
    <citation type="journal article" date="2019" name="Sci. Rep.">
        <title>A high-quality genome of Eragrostis curvula grass provides insights into Poaceae evolution and supports new strategies to enhance forage quality.</title>
        <authorList>
            <person name="Carballo J."/>
            <person name="Santos B.A.C.M."/>
            <person name="Zappacosta D."/>
            <person name="Garbus I."/>
            <person name="Selva J.P."/>
            <person name="Gallo C.A."/>
            <person name="Diaz A."/>
            <person name="Albertini E."/>
            <person name="Caccamo M."/>
            <person name="Echenique V."/>
        </authorList>
    </citation>
    <scope>NUCLEOTIDE SEQUENCE [LARGE SCALE GENOMIC DNA]</scope>
    <source>
        <strain evidence="3">cv. Victoria</strain>
        <tissue evidence="2">Leaf</tissue>
    </source>
</reference>
<feature type="compositionally biased region" description="Pro residues" evidence="1">
    <location>
        <begin position="154"/>
        <end position="165"/>
    </location>
</feature>
<dbReference type="PANTHER" id="PTHR47880">
    <property type="entry name" value="OS05G0353300 PROTEIN"/>
    <property type="match status" value="1"/>
</dbReference>
<dbReference type="EMBL" id="RWGY01000002">
    <property type="protein sequence ID" value="TVU50935.1"/>
    <property type="molecule type" value="Genomic_DNA"/>
</dbReference>
<keyword evidence="3" id="KW-1185">Reference proteome</keyword>